<keyword evidence="2" id="KW-1185">Reference proteome</keyword>
<name>A0A8B2NQX4_9HYPH</name>
<organism evidence="1 2">
    <name type="scientific">Acuticoccus sediminis</name>
    <dbReference type="NCBI Taxonomy" id="2184697"/>
    <lineage>
        <taxon>Bacteria</taxon>
        <taxon>Pseudomonadati</taxon>
        <taxon>Pseudomonadota</taxon>
        <taxon>Alphaproteobacteria</taxon>
        <taxon>Hyphomicrobiales</taxon>
        <taxon>Amorphaceae</taxon>
        <taxon>Acuticoccus</taxon>
    </lineage>
</organism>
<evidence type="ECO:0000313" key="1">
    <source>
        <dbReference type="EMBL" id="RAI01082.1"/>
    </source>
</evidence>
<reference evidence="1 2" key="1">
    <citation type="submission" date="2018-05" db="EMBL/GenBank/DDBJ databases">
        <title>Acuticoccus sediminis sp. nov., isolated from deep-sea sediment of Indian Ocean.</title>
        <authorList>
            <person name="Liu X."/>
            <person name="Lai Q."/>
            <person name="Du Y."/>
            <person name="Sun F."/>
            <person name="Zhang X."/>
            <person name="Wang S."/>
            <person name="Shao Z."/>
        </authorList>
    </citation>
    <scope>NUCLEOTIDE SEQUENCE [LARGE SCALE GENOMIC DNA]</scope>
    <source>
        <strain evidence="1 2">PTG4-2</strain>
    </source>
</reference>
<dbReference type="Proteomes" id="UP000249590">
    <property type="component" value="Unassembled WGS sequence"/>
</dbReference>
<comment type="caution">
    <text evidence="1">The sequence shown here is derived from an EMBL/GenBank/DDBJ whole genome shotgun (WGS) entry which is preliminary data.</text>
</comment>
<dbReference type="EMBL" id="QHHQ01000003">
    <property type="protein sequence ID" value="RAI01082.1"/>
    <property type="molecule type" value="Genomic_DNA"/>
</dbReference>
<protein>
    <submittedName>
        <fullName evidence="1">Uncharacterized protein</fullName>
    </submittedName>
</protein>
<evidence type="ECO:0000313" key="2">
    <source>
        <dbReference type="Proteomes" id="UP000249590"/>
    </source>
</evidence>
<sequence>MEDQMPVAIVFHDDGTVPALFSEKSDKLLAARIGALPGAPPNADIASLRAWLASLPDPSGWFGSVEEAKAYVARVRAEHVMGKDELRSIREATGLSRAAFGEALGFGGNDNTRHKQVFEMESGAKPIMPERARRARALFAENELKQHPNVAG</sequence>
<dbReference type="AlphaFoldDB" id="A0A8B2NQX4"/>
<proteinExistence type="predicted"/>
<gene>
    <name evidence="1" type="ORF">DLJ53_17860</name>
</gene>
<accession>A0A8B2NQX4</accession>